<evidence type="ECO:0000313" key="14">
    <source>
        <dbReference type="Proteomes" id="UP000241818"/>
    </source>
</evidence>
<dbReference type="InterPro" id="IPR011009">
    <property type="entry name" value="Kinase-like_dom_sf"/>
</dbReference>
<dbReference type="STRING" id="857342.A0A2T3B969"/>
<keyword evidence="5 10" id="KW-0547">Nucleotide-binding</keyword>
<evidence type="ECO:0000256" key="11">
    <source>
        <dbReference type="SAM" id="MobiDB-lite"/>
    </source>
</evidence>
<feature type="region of interest" description="Disordered" evidence="11">
    <location>
        <begin position="702"/>
        <end position="762"/>
    </location>
</feature>
<evidence type="ECO:0000256" key="8">
    <source>
        <dbReference type="ARBA" id="ARBA00047899"/>
    </source>
</evidence>
<feature type="compositionally biased region" description="Polar residues" evidence="11">
    <location>
        <begin position="432"/>
        <end position="443"/>
    </location>
</feature>
<dbReference type="PROSITE" id="PS50011">
    <property type="entry name" value="PROTEIN_KINASE_DOM"/>
    <property type="match status" value="1"/>
</dbReference>
<dbReference type="PANTHER" id="PTHR48012">
    <property type="entry name" value="STERILE20-LIKE KINASE, ISOFORM B-RELATED"/>
    <property type="match status" value="1"/>
</dbReference>
<dbReference type="InterPro" id="IPR008271">
    <property type="entry name" value="Ser/Thr_kinase_AS"/>
</dbReference>
<dbReference type="Pfam" id="PF00069">
    <property type="entry name" value="Pkinase"/>
    <property type="match status" value="1"/>
</dbReference>
<feature type="compositionally biased region" description="Basic and acidic residues" evidence="11">
    <location>
        <begin position="736"/>
        <end position="747"/>
    </location>
</feature>
<dbReference type="SUPFAM" id="SSF56112">
    <property type="entry name" value="Protein kinase-like (PK-like)"/>
    <property type="match status" value="1"/>
</dbReference>
<proteinExistence type="inferred from homology"/>
<dbReference type="OrthoDB" id="248923at2759"/>
<dbReference type="RefSeq" id="XP_024723471.1">
    <property type="nucleotide sequence ID" value="XM_024867410.1"/>
</dbReference>
<feature type="region of interest" description="Disordered" evidence="11">
    <location>
        <begin position="500"/>
        <end position="586"/>
    </location>
</feature>
<feature type="binding site" evidence="10">
    <location>
        <position position="72"/>
    </location>
    <ligand>
        <name>ATP</name>
        <dbReference type="ChEBI" id="CHEBI:30616"/>
    </ligand>
</feature>
<dbReference type="GO" id="GO:0005524">
    <property type="term" value="F:ATP binding"/>
    <property type="evidence" value="ECO:0007669"/>
    <property type="project" value="UniProtKB-UniRule"/>
</dbReference>
<evidence type="ECO:0000256" key="6">
    <source>
        <dbReference type="ARBA" id="ARBA00022777"/>
    </source>
</evidence>
<dbReference type="EMBL" id="KZ679008">
    <property type="protein sequence ID" value="PSS23425.1"/>
    <property type="molecule type" value="Genomic_DNA"/>
</dbReference>
<feature type="compositionally biased region" description="Polar residues" evidence="11">
    <location>
        <begin position="450"/>
        <end position="461"/>
    </location>
</feature>
<evidence type="ECO:0000256" key="10">
    <source>
        <dbReference type="PROSITE-ProRule" id="PRU10141"/>
    </source>
</evidence>
<dbReference type="GO" id="GO:0005737">
    <property type="term" value="C:cytoplasm"/>
    <property type="evidence" value="ECO:0007669"/>
    <property type="project" value="TreeGrafter"/>
</dbReference>
<dbReference type="Proteomes" id="UP000241818">
    <property type="component" value="Unassembled WGS sequence"/>
</dbReference>
<evidence type="ECO:0000313" key="13">
    <source>
        <dbReference type="EMBL" id="PSS23425.1"/>
    </source>
</evidence>
<feature type="compositionally biased region" description="Low complexity" evidence="11">
    <location>
        <begin position="506"/>
        <end position="520"/>
    </location>
</feature>
<dbReference type="InterPro" id="IPR017441">
    <property type="entry name" value="Protein_kinase_ATP_BS"/>
</dbReference>
<keyword evidence="7 10" id="KW-0067">ATP-binding</keyword>
<dbReference type="GeneID" id="36575491"/>
<sequence length="815" mass="89424">MDHLSVKLGEVNSVKARAIEDARQRQISIIESAKRAGKDPPKYVLMELIGKGSFGRVYKGKNLSTAKVVAVKILDIDESDTANPRTADSYSEFLKEVNALKILSENKARNINHVIEALPVDQTMWIVTEYCAGGSVATLMKPTAPGGLQEKWIVPIVREVAEAIKWVHKAGIIHRDIKCANVLITEKGDVQLCDFGVAGTLETKLDKRSTFIGTLHWMAPELFDSSLSYGKEVDIWAFGAMVYEIATGLPPNVSSGVPYENLGTYLKTHAPRLEGGDYSQELRSLVAYCLQELPSARPTIEQVQKHPYIYNSSATHPTSSLSHLVRAFKVWEDRGSKRESLFAPGGAQSPSETPIADEWNFSTTAAFDQMVSTESASQEVYEAYGTQVELDSSFDQEETVKLPQHQKPSRRRPPPEALAPLKAPLEKVFDPNTLSSYNDNSRNQYHRSVQKSSSDLPLRDNSAQTSIKGTTIDLGGHDPDTGLSSFPEFDTIKAEHLAGADEANHRAAGSSRRPARSDPATANNNRRTQEWKFPVMSPTACEDSESLRHESPQSPRTPGSSDRPPLVHYPTEPAGFGGGLMTPQRNTNRTSMQSLIDLDMSIPEPLPELTRPSTANSEVGSAASGQMTPGIPFDLENHPSLYRSDKGKEREPSIYVTDDYPVATPFRTEQANPDFARAPDYFVSSGGSGSRSTFERLRATFDRDEVKRHDGPGLAQSGHLPKPSPPPTSQNASAPRPERAYTMERFPDLPPPPSSAALSGTLSNDEMVHEMTRMLDGLSGQLEAFRDVYNSPAIAQGRNRSRHFSSDAPGNNPKS</sequence>
<keyword evidence="4" id="KW-0808">Transferase</keyword>
<feature type="region of interest" description="Disordered" evidence="11">
    <location>
        <begin position="468"/>
        <end position="487"/>
    </location>
</feature>
<feature type="compositionally biased region" description="Polar residues" evidence="11">
    <location>
        <begin position="611"/>
        <end position="627"/>
    </location>
</feature>
<reference evidence="13 14" key="1">
    <citation type="journal article" date="2018" name="New Phytol.">
        <title>Comparative genomics and transcriptomics depict ericoid mycorrhizal fungi as versatile saprotrophs and plant mutualists.</title>
        <authorList>
            <person name="Martino E."/>
            <person name="Morin E."/>
            <person name="Grelet G.A."/>
            <person name="Kuo A."/>
            <person name="Kohler A."/>
            <person name="Daghino S."/>
            <person name="Barry K.W."/>
            <person name="Cichocki N."/>
            <person name="Clum A."/>
            <person name="Dockter R.B."/>
            <person name="Hainaut M."/>
            <person name="Kuo R.C."/>
            <person name="LaButti K."/>
            <person name="Lindahl B.D."/>
            <person name="Lindquist E.A."/>
            <person name="Lipzen A."/>
            <person name="Khouja H.R."/>
            <person name="Magnuson J."/>
            <person name="Murat C."/>
            <person name="Ohm R.A."/>
            <person name="Singer S.W."/>
            <person name="Spatafora J.W."/>
            <person name="Wang M."/>
            <person name="Veneault-Fourrey C."/>
            <person name="Henrissat B."/>
            <person name="Grigoriev I.V."/>
            <person name="Martin F.M."/>
            <person name="Perotto S."/>
        </authorList>
    </citation>
    <scope>NUCLEOTIDE SEQUENCE [LARGE SCALE GENOMIC DNA]</scope>
    <source>
        <strain evidence="13 14">ATCC 22711</strain>
    </source>
</reference>
<keyword evidence="14" id="KW-1185">Reference proteome</keyword>
<feature type="domain" description="Protein kinase" evidence="12">
    <location>
        <begin position="43"/>
        <end position="309"/>
    </location>
</feature>
<dbReference type="PROSITE" id="PS00107">
    <property type="entry name" value="PROTEIN_KINASE_ATP"/>
    <property type="match status" value="1"/>
</dbReference>
<gene>
    <name evidence="13" type="ORF">M430DRAFT_40604</name>
</gene>
<dbReference type="AlphaFoldDB" id="A0A2T3B969"/>
<evidence type="ECO:0000256" key="7">
    <source>
        <dbReference type="ARBA" id="ARBA00022840"/>
    </source>
</evidence>
<evidence type="ECO:0000256" key="3">
    <source>
        <dbReference type="ARBA" id="ARBA00022527"/>
    </source>
</evidence>
<comment type="catalytic activity">
    <reaction evidence="8">
        <text>L-threonyl-[protein] + ATP = O-phospho-L-threonyl-[protein] + ADP + H(+)</text>
        <dbReference type="Rhea" id="RHEA:46608"/>
        <dbReference type="Rhea" id="RHEA-COMP:11060"/>
        <dbReference type="Rhea" id="RHEA-COMP:11605"/>
        <dbReference type="ChEBI" id="CHEBI:15378"/>
        <dbReference type="ChEBI" id="CHEBI:30013"/>
        <dbReference type="ChEBI" id="CHEBI:30616"/>
        <dbReference type="ChEBI" id="CHEBI:61977"/>
        <dbReference type="ChEBI" id="CHEBI:456216"/>
        <dbReference type="EC" id="2.7.11.1"/>
    </reaction>
</comment>
<dbReference type="SMART" id="SM00220">
    <property type="entry name" value="S_TKc"/>
    <property type="match status" value="1"/>
</dbReference>
<keyword evidence="6" id="KW-0418">Kinase</keyword>
<evidence type="ECO:0000256" key="9">
    <source>
        <dbReference type="ARBA" id="ARBA00048679"/>
    </source>
</evidence>
<organism evidence="13 14">
    <name type="scientific">Amorphotheca resinae ATCC 22711</name>
    <dbReference type="NCBI Taxonomy" id="857342"/>
    <lineage>
        <taxon>Eukaryota</taxon>
        <taxon>Fungi</taxon>
        <taxon>Dikarya</taxon>
        <taxon>Ascomycota</taxon>
        <taxon>Pezizomycotina</taxon>
        <taxon>Leotiomycetes</taxon>
        <taxon>Helotiales</taxon>
        <taxon>Amorphothecaceae</taxon>
        <taxon>Amorphotheca</taxon>
    </lineage>
</organism>
<feature type="compositionally biased region" description="Basic and acidic residues" evidence="11">
    <location>
        <begin position="643"/>
        <end position="652"/>
    </location>
</feature>
<evidence type="ECO:0000256" key="2">
    <source>
        <dbReference type="ARBA" id="ARBA00012513"/>
    </source>
</evidence>
<feature type="region of interest" description="Disordered" evidence="11">
    <location>
        <begin position="392"/>
        <end position="461"/>
    </location>
</feature>
<dbReference type="Gene3D" id="1.10.510.10">
    <property type="entry name" value="Transferase(Phosphotransferase) domain 1"/>
    <property type="match status" value="1"/>
</dbReference>
<name>A0A2T3B969_AMORE</name>
<dbReference type="PANTHER" id="PTHR48012:SF10">
    <property type="entry name" value="FI20177P1"/>
    <property type="match status" value="1"/>
</dbReference>
<dbReference type="EC" id="2.7.11.1" evidence="2"/>
<evidence type="ECO:0000256" key="4">
    <source>
        <dbReference type="ARBA" id="ARBA00022679"/>
    </source>
</evidence>
<comment type="catalytic activity">
    <reaction evidence="9">
        <text>L-seryl-[protein] + ATP = O-phospho-L-seryl-[protein] + ADP + H(+)</text>
        <dbReference type="Rhea" id="RHEA:17989"/>
        <dbReference type="Rhea" id="RHEA-COMP:9863"/>
        <dbReference type="Rhea" id="RHEA-COMP:11604"/>
        <dbReference type="ChEBI" id="CHEBI:15378"/>
        <dbReference type="ChEBI" id="CHEBI:29999"/>
        <dbReference type="ChEBI" id="CHEBI:30616"/>
        <dbReference type="ChEBI" id="CHEBI:83421"/>
        <dbReference type="ChEBI" id="CHEBI:456216"/>
        <dbReference type="EC" id="2.7.11.1"/>
    </reaction>
</comment>
<comment type="similarity">
    <text evidence="1">Belongs to the protein kinase superfamily. STE Ser/Thr protein kinase family. STE20 subfamily.</text>
</comment>
<dbReference type="PROSITE" id="PS00108">
    <property type="entry name" value="PROTEIN_KINASE_ST"/>
    <property type="match status" value="1"/>
</dbReference>
<dbReference type="InterPro" id="IPR000719">
    <property type="entry name" value="Prot_kinase_dom"/>
</dbReference>
<keyword evidence="3" id="KW-0723">Serine/threonine-protein kinase</keyword>
<dbReference type="FunFam" id="1.10.510.10:FF:000670">
    <property type="entry name" value="Serine/threonin protein kinase, putative"/>
    <property type="match status" value="1"/>
</dbReference>
<protein>
    <recommendedName>
        <fullName evidence="2">non-specific serine/threonine protein kinase</fullName>
        <ecNumber evidence="2">2.7.11.1</ecNumber>
    </recommendedName>
</protein>
<evidence type="ECO:0000259" key="12">
    <source>
        <dbReference type="PROSITE" id="PS50011"/>
    </source>
</evidence>
<dbReference type="InParanoid" id="A0A2T3B969"/>
<feature type="region of interest" description="Disordered" evidence="11">
    <location>
        <begin position="792"/>
        <end position="815"/>
    </location>
</feature>
<accession>A0A2T3B969</accession>
<feature type="compositionally biased region" description="Basic and acidic residues" evidence="11">
    <location>
        <begin position="702"/>
        <end position="711"/>
    </location>
</feature>
<dbReference type="InterPro" id="IPR050629">
    <property type="entry name" value="STE20/SPS1-PAK"/>
</dbReference>
<evidence type="ECO:0000256" key="5">
    <source>
        <dbReference type="ARBA" id="ARBA00022741"/>
    </source>
</evidence>
<dbReference type="GO" id="GO:0004674">
    <property type="term" value="F:protein serine/threonine kinase activity"/>
    <property type="evidence" value="ECO:0007669"/>
    <property type="project" value="UniProtKB-KW"/>
</dbReference>
<evidence type="ECO:0000256" key="1">
    <source>
        <dbReference type="ARBA" id="ARBA00008874"/>
    </source>
</evidence>
<feature type="region of interest" description="Disordered" evidence="11">
    <location>
        <begin position="603"/>
        <end position="661"/>
    </location>
</feature>